<keyword evidence="2 7" id="KW-0812">Transmembrane</keyword>
<feature type="region of interest" description="Disordered" evidence="6">
    <location>
        <begin position="819"/>
        <end position="859"/>
    </location>
</feature>
<name>A0A423WGH2_9PEZI</name>
<dbReference type="Gene3D" id="1.20.58.340">
    <property type="entry name" value="Magnesium transport protein CorA, transmembrane region"/>
    <property type="match status" value="1"/>
</dbReference>
<comment type="subcellular location">
    <subcellularLocation>
        <location evidence="1">Membrane</location>
        <topology evidence="1">Multi-pass membrane protein</topology>
    </subcellularLocation>
</comment>
<dbReference type="GO" id="GO:0046873">
    <property type="term" value="F:metal ion transmembrane transporter activity"/>
    <property type="evidence" value="ECO:0007669"/>
    <property type="project" value="InterPro"/>
</dbReference>
<feature type="compositionally biased region" description="Low complexity" evidence="6">
    <location>
        <begin position="482"/>
        <end position="500"/>
    </location>
</feature>
<dbReference type="GO" id="GO:0016020">
    <property type="term" value="C:membrane"/>
    <property type="evidence" value="ECO:0007669"/>
    <property type="project" value="UniProtKB-SubCell"/>
</dbReference>
<feature type="region of interest" description="Disordered" evidence="6">
    <location>
        <begin position="482"/>
        <end position="530"/>
    </location>
</feature>
<keyword evidence="3 7" id="KW-1133">Transmembrane helix</keyword>
<proteinExistence type="predicted"/>
<feature type="compositionally biased region" description="Polar residues" evidence="6">
    <location>
        <begin position="565"/>
        <end position="576"/>
    </location>
</feature>
<dbReference type="Pfam" id="PF01544">
    <property type="entry name" value="CorA"/>
    <property type="match status" value="1"/>
</dbReference>
<evidence type="ECO:0000256" key="4">
    <source>
        <dbReference type="ARBA" id="ARBA00023136"/>
    </source>
</evidence>
<feature type="region of interest" description="Disordered" evidence="6">
    <location>
        <begin position="751"/>
        <end position="781"/>
    </location>
</feature>
<feature type="coiled-coil region" evidence="5">
    <location>
        <begin position="336"/>
        <end position="366"/>
    </location>
</feature>
<protein>
    <submittedName>
        <fullName evidence="8">Uncharacterized protein</fullName>
    </submittedName>
</protein>
<keyword evidence="9" id="KW-1185">Reference proteome</keyword>
<dbReference type="Proteomes" id="UP000283895">
    <property type="component" value="Unassembled WGS sequence"/>
</dbReference>
<keyword evidence="5" id="KW-0175">Coiled coil</keyword>
<feature type="compositionally biased region" description="Gly residues" evidence="6">
    <location>
        <begin position="517"/>
        <end position="528"/>
    </location>
</feature>
<feature type="transmembrane region" description="Helical" evidence="7">
    <location>
        <begin position="420"/>
        <end position="438"/>
    </location>
</feature>
<feature type="compositionally biased region" description="Basic and acidic residues" evidence="6">
    <location>
        <begin position="828"/>
        <end position="840"/>
    </location>
</feature>
<accession>A0A423WGH2</accession>
<dbReference type="InterPro" id="IPR002523">
    <property type="entry name" value="MgTranspt_CorA/ZnTranspt_ZntB"/>
</dbReference>
<sequence length="989" mass="111279">MAATQQNNVDELFRSVERSQEQYLKSLRALHDTMHGTLSFTEPITFSDPGLIIFYWGSYMLAKGPEAIGTQKVHEDRPGPDPLNADNGFSTYEVYDIKTDGLAITRHDDKGSAEDEVLDADVVWGTIKDVNTDNATVGRITIFQEASPAMLAGIHLVMREHFDMDELFHHLVSPHGKTTAHMHRATEPKSIHQRSFYFVFKYYTVVGEGLTPAPWQQYDHRPPDTKSPDHIDITECSSILALSLEGDPVKEYQFMFDPKLRDKLLFEDADFTFSRRYFWAYNSLGVVNDGMKSMISAYTDTFTPDFWAGTHQTLWPHPVPDSPEGRHYLDQMGVLRQELEHAVEDLKAVLQANEQVRQEIVSLREQLFSGSSVKESRRAIEQGDNIKILTGVSMLFLPLTFVTSVFGITQFTFTANDWRFPVTMVAVCVPFFLLIFILQTRAGMRAIKKLGDLIERNMGRWNDHSRNRHERRLQLQQQLVQAAESQEQQQQAAAAASSAVGRRRMSLRRGGRKTRQGGAGGGKPGHGNGAAIESMRVIDGVSVEQADKWWGWRRKKGEDMLEKPTGNSMESAQSSSTEEDYSSVWASDSDSGPEPQHAEAQPKPRKQRYHSRGLFTKACIKSSLPLFIEALEAARNPACNYTEDEEYQNCIWSGLHSSIQLGRTHLAAYLLNNDPVAPTVLRGRIDPYTVALNATVPLLELLVVRHGWDVNAQGGGRRDRMPLVSLVIAQPNEHELVCWLVDHGARLDFGEGEEEGEEEEEDGDDGYARSSRRGARPPALLETCGRSGSVELFRMLRARGARLGRRTLHLACSTAAMCGADPGVSSQDRGRDRLGREGRTGEQGTEDDDSDTDGHDPEKILDRGAMVRYLVEEVGLDVNQTDTDIIGMDGHFGVPLLYAAQWEKGAAVVRWLLGKGADPLFTRRTITADVLARDSPEVQQVLEEWKEVNPERVQQWDPSARKFFPPLEWHHERTWQEWEAYEKELGSST</sequence>
<feature type="compositionally biased region" description="Acidic residues" evidence="6">
    <location>
        <begin position="751"/>
        <end position="765"/>
    </location>
</feature>
<keyword evidence="4 7" id="KW-0472">Membrane</keyword>
<dbReference type="SUPFAM" id="SSF144083">
    <property type="entry name" value="Magnesium transport protein CorA, transmembrane region"/>
    <property type="match status" value="1"/>
</dbReference>
<dbReference type="InterPro" id="IPR045863">
    <property type="entry name" value="CorA_TM1_TM2"/>
</dbReference>
<evidence type="ECO:0000313" key="8">
    <source>
        <dbReference type="EMBL" id="ROW02459.1"/>
    </source>
</evidence>
<gene>
    <name evidence="8" type="ORF">VMCG_06145</name>
</gene>
<evidence type="ECO:0000256" key="2">
    <source>
        <dbReference type="ARBA" id="ARBA00022692"/>
    </source>
</evidence>
<feature type="transmembrane region" description="Helical" evidence="7">
    <location>
        <begin position="386"/>
        <end position="408"/>
    </location>
</feature>
<dbReference type="Gene3D" id="1.25.40.20">
    <property type="entry name" value="Ankyrin repeat-containing domain"/>
    <property type="match status" value="1"/>
</dbReference>
<evidence type="ECO:0000256" key="6">
    <source>
        <dbReference type="SAM" id="MobiDB-lite"/>
    </source>
</evidence>
<evidence type="ECO:0000256" key="1">
    <source>
        <dbReference type="ARBA" id="ARBA00004141"/>
    </source>
</evidence>
<reference evidence="8 9" key="1">
    <citation type="submission" date="2015-09" db="EMBL/GenBank/DDBJ databases">
        <title>Host preference determinants of Valsa canker pathogens revealed by comparative genomics.</title>
        <authorList>
            <person name="Yin Z."/>
            <person name="Huang L."/>
        </authorList>
    </citation>
    <scope>NUCLEOTIDE SEQUENCE [LARGE SCALE GENOMIC DNA]</scope>
    <source>
        <strain evidence="8 9">03-1</strain>
    </source>
</reference>
<organism evidence="8 9">
    <name type="scientific">Cytospora schulzeri</name>
    <dbReference type="NCBI Taxonomy" id="448051"/>
    <lineage>
        <taxon>Eukaryota</taxon>
        <taxon>Fungi</taxon>
        <taxon>Dikarya</taxon>
        <taxon>Ascomycota</taxon>
        <taxon>Pezizomycotina</taxon>
        <taxon>Sordariomycetes</taxon>
        <taxon>Sordariomycetidae</taxon>
        <taxon>Diaporthales</taxon>
        <taxon>Cytosporaceae</taxon>
        <taxon>Cytospora</taxon>
    </lineage>
</organism>
<dbReference type="AlphaFoldDB" id="A0A423WGH2"/>
<dbReference type="InterPro" id="IPR036770">
    <property type="entry name" value="Ankyrin_rpt-contain_sf"/>
</dbReference>
<feature type="compositionally biased region" description="Basic residues" evidence="6">
    <location>
        <begin position="501"/>
        <end position="515"/>
    </location>
</feature>
<evidence type="ECO:0000256" key="3">
    <source>
        <dbReference type="ARBA" id="ARBA00022989"/>
    </source>
</evidence>
<evidence type="ECO:0000256" key="5">
    <source>
        <dbReference type="SAM" id="Coils"/>
    </source>
</evidence>
<evidence type="ECO:0000313" key="9">
    <source>
        <dbReference type="Proteomes" id="UP000283895"/>
    </source>
</evidence>
<dbReference type="EMBL" id="LKEA01000017">
    <property type="protein sequence ID" value="ROW02459.1"/>
    <property type="molecule type" value="Genomic_DNA"/>
</dbReference>
<comment type="caution">
    <text evidence="8">The sequence shown here is derived from an EMBL/GenBank/DDBJ whole genome shotgun (WGS) entry which is preliminary data.</text>
</comment>
<dbReference type="SUPFAM" id="SSF48403">
    <property type="entry name" value="Ankyrin repeat"/>
    <property type="match status" value="1"/>
</dbReference>
<feature type="region of interest" description="Disordered" evidence="6">
    <location>
        <begin position="559"/>
        <end position="609"/>
    </location>
</feature>
<evidence type="ECO:0000256" key="7">
    <source>
        <dbReference type="SAM" id="Phobius"/>
    </source>
</evidence>
<dbReference type="OrthoDB" id="426293at2759"/>